<name>A0A4U0X1X7_9PEZI</name>
<dbReference type="EMBL" id="NAJN01000659">
    <property type="protein sequence ID" value="TKA70270.1"/>
    <property type="molecule type" value="Genomic_DNA"/>
</dbReference>
<dbReference type="PANTHER" id="PTHR31792:SF3">
    <property type="entry name" value="VACUOLAR ATPASE ASSEMBLY INTEGRAL MEMBRANE PROTEIN VMA21"/>
    <property type="match status" value="1"/>
</dbReference>
<feature type="transmembrane region" description="Helical" evidence="6">
    <location>
        <begin position="121"/>
        <end position="140"/>
    </location>
</feature>
<dbReference type="GO" id="GO:0070072">
    <property type="term" value="P:vacuolar proton-transporting V-type ATPase complex assembly"/>
    <property type="evidence" value="ECO:0007669"/>
    <property type="project" value="UniProtKB-UniRule"/>
</dbReference>
<comment type="caution">
    <text evidence="6">Lacks conserved residue(s) required for the propagation of feature annotation.</text>
</comment>
<organism evidence="7 8">
    <name type="scientific">Cryomyces minteri</name>
    <dbReference type="NCBI Taxonomy" id="331657"/>
    <lineage>
        <taxon>Eukaryota</taxon>
        <taxon>Fungi</taxon>
        <taxon>Dikarya</taxon>
        <taxon>Ascomycota</taxon>
        <taxon>Pezizomycotina</taxon>
        <taxon>Dothideomycetes</taxon>
        <taxon>Dothideomycetes incertae sedis</taxon>
        <taxon>Cryomyces</taxon>
    </lineage>
</organism>
<keyword evidence="8" id="KW-1185">Reference proteome</keyword>
<dbReference type="Pfam" id="PF09446">
    <property type="entry name" value="VMA21"/>
    <property type="match status" value="1"/>
</dbReference>
<evidence type="ECO:0000256" key="4">
    <source>
        <dbReference type="ARBA" id="ARBA00023136"/>
    </source>
</evidence>
<dbReference type="GO" id="GO:0012507">
    <property type="term" value="C:ER to Golgi transport vesicle membrane"/>
    <property type="evidence" value="ECO:0007669"/>
    <property type="project" value="UniProtKB-SubCell"/>
</dbReference>
<comment type="similarity">
    <text evidence="6">Belongs to the VMA21 family.</text>
</comment>
<dbReference type="AlphaFoldDB" id="A0A4U0X1X7"/>
<comment type="subcellular location">
    <subcellularLocation>
        <location evidence="6">Endoplasmic reticulum membrane</location>
        <topology evidence="6">Multi-pass membrane protein</topology>
    </subcellularLocation>
    <subcellularLocation>
        <location evidence="6">Endoplasmic reticulum-Golgi intermediate compartment membrane</location>
        <topology evidence="6">Multi-pass membrane protein</topology>
    </subcellularLocation>
    <subcellularLocation>
        <location evidence="6">Cytoplasmic vesicle</location>
        <location evidence="6">COPII-coated vesicle membrane</location>
        <topology evidence="6">Multi-pass membrane protein</topology>
    </subcellularLocation>
</comment>
<keyword evidence="2 6" id="KW-0256">Endoplasmic reticulum</keyword>
<evidence type="ECO:0000256" key="6">
    <source>
        <dbReference type="HAMAP-Rule" id="MF_03058"/>
    </source>
</evidence>
<keyword evidence="5 6" id="KW-0968">Cytoplasmic vesicle</keyword>
<evidence type="ECO:0000256" key="5">
    <source>
        <dbReference type="ARBA" id="ARBA00023329"/>
    </source>
</evidence>
<gene>
    <name evidence="7" type="ORF">B0A49_05075</name>
</gene>
<reference evidence="7 8" key="1">
    <citation type="submission" date="2017-03" db="EMBL/GenBank/DDBJ databases">
        <title>Genomes of endolithic fungi from Antarctica.</title>
        <authorList>
            <person name="Coleine C."/>
            <person name="Masonjones S."/>
            <person name="Stajich J.E."/>
        </authorList>
    </citation>
    <scope>NUCLEOTIDE SEQUENCE [LARGE SCALE GENOMIC DNA]</scope>
    <source>
        <strain evidence="7 8">CCFEE 5187</strain>
    </source>
</reference>
<keyword evidence="4 6" id="KW-0472">Membrane</keyword>
<evidence type="ECO:0000313" key="8">
    <source>
        <dbReference type="Proteomes" id="UP000308768"/>
    </source>
</evidence>
<dbReference type="GO" id="GO:0005789">
    <property type="term" value="C:endoplasmic reticulum membrane"/>
    <property type="evidence" value="ECO:0007669"/>
    <property type="project" value="UniProtKB-SubCell"/>
</dbReference>
<keyword evidence="3 6" id="KW-1133">Transmembrane helix</keyword>
<comment type="function">
    <text evidence="6">Required for the assembly of the V0 complex of the vacuolar ATPase (V-ATPase) in the endoplasmic reticulum.</text>
</comment>
<evidence type="ECO:0000256" key="2">
    <source>
        <dbReference type="ARBA" id="ARBA00022824"/>
    </source>
</evidence>
<evidence type="ECO:0000313" key="7">
    <source>
        <dbReference type="EMBL" id="TKA70270.1"/>
    </source>
</evidence>
<proteinExistence type="inferred from homology"/>
<accession>A0A4U0X1X7</accession>
<dbReference type="OrthoDB" id="160405at2759"/>
<keyword evidence="1 6" id="KW-0812">Transmembrane</keyword>
<evidence type="ECO:0000256" key="1">
    <source>
        <dbReference type="ARBA" id="ARBA00022692"/>
    </source>
</evidence>
<dbReference type="STRING" id="331657.A0A4U0X1X7"/>
<dbReference type="InterPro" id="IPR019013">
    <property type="entry name" value="Vma21"/>
</dbReference>
<feature type="transmembrane region" description="Helical" evidence="6">
    <location>
        <begin position="88"/>
        <end position="109"/>
    </location>
</feature>
<comment type="caution">
    <text evidence="7">The sequence shown here is derived from an EMBL/GenBank/DDBJ whole genome shotgun (WGS) entry which is preliminary data.</text>
</comment>
<dbReference type="Proteomes" id="UP000308768">
    <property type="component" value="Unassembled WGS sequence"/>
</dbReference>
<dbReference type="HAMAP" id="MF_03058">
    <property type="entry name" value="VMA21"/>
    <property type="match status" value="1"/>
</dbReference>
<protein>
    <submittedName>
        <fullName evidence="7">Uncharacterized protein</fullName>
    </submittedName>
</protein>
<evidence type="ECO:0000256" key="3">
    <source>
        <dbReference type="ARBA" id="ARBA00022989"/>
    </source>
</evidence>
<dbReference type="GO" id="GO:0033116">
    <property type="term" value="C:endoplasmic reticulum-Golgi intermediate compartment membrane"/>
    <property type="evidence" value="ECO:0007669"/>
    <property type="project" value="UniProtKB-SubCell"/>
</dbReference>
<dbReference type="PANTHER" id="PTHR31792">
    <property type="entry name" value="VACUOLAR ATPASE ASSEMBLY INTEGRAL MEMBRANE PROTEIN VMA21"/>
    <property type="match status" value="1"/>
</dbReference>
<sequence>MSGQLKSLGLDAFYANLFGICRAASLIDIPSATKNHTNKSTYLPSGVPYAPAGMATRRTVLQEARSFQKEDTSAPRKSDIAPAVPSSVIFKLLGFTFGMITLPIGSYFLTLNTIYGGNTTFAGATAAIVANIVLIGYVIVAMKEDQSDRLEAEEKARKTE</sequence>